<gene>
    <name evidence="2" type="ORF">L3X38_003907</name>
</gene>
<dbReference type="InterPro" id="IPR004252">
    <property type="entry name" value="Probable_transposase_24"/>
</dbReference>
<feature type="region of interest" description="Disordered" evidence="1">
    <location>
        <begin position="248"/>
        <end position="315"/>
    </location>
</feature>
<comment type="caution">
    <text evidence="2">The sequence shown here is derived from an EMBL/GenBank/DDBJ whole genome shotgun (WGS) entry which is preliminary data.</text>
</comment>
<feature type="compositionally biased region" description="Basic residues" evidence="1">
    <location>
        <begin position="278"/>
        <end position="287"/>
    </location>
</feature>
<dbReference type="PANTHER" id="PTHR33018">
    <property type="entry name" value="OS10G0338966 PROTEIN-RELATED"/>
    <property type="match status" value="1"/>
</dbReference>
<dbReference type="Pfam" id="PF03004">
    <property type="entry name" value="Transposase_24"/>
    <property type="match status" value="1"/>
</dbReference>
<proteinExistence type="predicted"/>
<reference evidence="2 3" key="1">
    <citation type="journal article" date="2022" name="G3 (Bethesda)">
        <title>Whole-genome sequence and methylome profiling of the almond [Prunus dulcis (Mill.) D.A. Webb] cultivar 'Nonpareil'.</title>
        <authorList>
            <person name="D'Amico-Willman K.M."/>
            <person name="Ouma W.Z."/>
            <person name="Meulia T."/>
            <person name="Sideli G.M."/>
            <person name="Gradziel T.M."/>
            <person name="Fresnedo-Ramirez J."/>
        </authorList>
    </citation>
    <scope>NUCLEOTIDE SEQUENCE [LARGE SCALE GENOMIC DNA]</scope>
    <source>
        <strain evidence="2">Clone GOH B32 T37-40</strain>
    </source>
</reference>
<evidence type="ECO:0000313" key="3">
    <source>
        <dbReference type="Proteomes" id="UP001054821"/>
    </source>
</evidence>
<feature type="compositionally biased region" description="Basic and acidic residues" evidence="1">
    <location>
        <begin position="253"/>
        <end position="266"/>
    </location>
</feature>
<dbReference type="AlphaFoldDB" id="A0AAD5F2K8"/>
<feature type="region of interest" description="Disordered" evidence="1">
    <location>
        <begin position="638"/>
        <end position="713"/>
    </location>
</feature>
<dbReference type="EMBL" id="JAJFAZ020000001">
    <property type="protein sequence ID" value="KAI5351016.1"/>
    <property type="molecule type" value="Genomic_DNA"/>
</dbReference>
<dbReference type="Proteomes" id="UP001054821">
    <property type="component" value="Chromosome 1"/>
</dbReference>
<evidence type="ECO:0000256" key="1">
    <source>
        <dbReference type="SAM" id="MobiDB-lite"/>
    </source>
</evidence>
<accession>A0AAD5F2K8</accession>
<feature type="compositionally biased region" description="Polar residues" evidence="1">
    <location>
        <begin position="293"/>
        <end position="304"/>
    </location>
</feature>
<keyword evidence="3" id="KW-1185">Reference proteome</keyword>
<name>A0AAD5F2K8_PRUDU</name>
<evidence type="ECO:0000313" key="2">
    <source>
        <dbReference type="EMBL" id="KAI5351016.1"/>
    </source>
</evidence>
<organism evidence="2 3">
    <name type="scientific">Prunus dulcis</name>
    <name type="common">Almond</name>
    <name type="synonym">Amygdalus dulcis</name>
    <dbReference type="NCBI Taxonomy" id="3755"/>
    <lineage>
        <taxon>Eukaryota</taxon>
        <taxon>Viridiplantae</taxon>
        <taxon>Streptophyta</taxon>
        <taxon>Embryophyta</taxon>
        <taxon>Tracheophyta</taxon>
        <taxon>Spermatophyta</taxon>
        <taxon>Magnoliopsida</taxon>
        <taxon>eudicotyledons</taxon>
        <taxon>Gunneridae</taxon>
        <taxon>Pentapetalae</taxon>
        <taxon>rosids</taxon>
        <taxon>fabids</taxon>
        <taxon>Rosales</taxon>
        <taxon>Rosaceae</taxon>
        <taxon>Amygdaloideae</taxon>
        <taxon>Amygdaleae</taxon>
        <taxon>Prunus</taxon>
    </lineage>
</organism>
<feature type="compositionally biased region" description="Basic and acidic residues" evidence="1">
    <location>
        <begin position="663"/>
        <end position="700"/>
    </location>
</feature>
<sequence>MDTIAILVCYNGKWVTSKKMCTYEGGDSKGVIVSRNITFGELLERVHKIVNTNNREDKLCLKFLVSISSKECKHIKIEDNDDVKFFIKYICDVIPSKVAPLLVSIEDRGVTNVVGDRMHITTDMSWMACSSNAIVESNGDVHGPCPLRLRASSYGEKNFMIVKYNPVHECDMSFIYHKHRHASAKLVGNAVKRKLKDSRTIYTPSDIIRDVKQNFGVTINYCKAWRSMELALMSTREKESRVVLSVKMVSQHQSKDSGSKKNEGKELGMVAPQDKSSKKVKSSKKMKFASSSAETEPTSQTTISDDSKTGRGMSTMPRVVKRKLQKLRPIVEYNKRGKGIGQAHSEMQSYIGVLARSRVPLVDKKWSQIPKDIKEQIWEAVDMAFVVGQGGKNSVLSSAAKKWKDFKSTLTRHYILPYTNDKEKLSQPPETYKFIEKAQWDAFVASRLSKDFESVHSQHAQIREKLEYNHRLSRKGYAGLEDQLEETMPGVEIDRSTLWKRARQDKHGNIPDPKVAEKAKLIDELQKQVSEGKVSVYGSNDVLTMALGPEHPGRVRGVGSRISPRQYFNLPKPQRVSFDDRLKDSLRVLLQEETKNMEAKAREEALRMEARTKQLVEAEREHFLSQLSQLIPNFDPSLLKPRISQSPKNPMSDKASCSGGDVRSLHFEDDTAKNGKHQEDEEKEEEKKDEEKEEEKQEEKEKEDEEKHDDKVIEVGDYSNMEAPSSLKTLCRYVETTLVPEEKILQFTIDKEVFGRERDTFLLPEDITQFAGMEEIGATVVAVYMRYLHDVLKQANMCSMVGFIDPATVSANSGTIADRSRLVVARLQKTDGEQIFMMPYNPGLVSLTGFCFYDFQ</sequence>
<protein>
    <submittedName>
        <fullName evidence="2">Uncharacterized protein</fullName>
    </submittedName>
</protein>
<dbReference type="PANTHER" id="PTHR33018:SF31">
    <property type="entry name" value="TRANSPOSASE, PTTA_EN_SPM, PLANT"/>
    <property type="match status" value="1"/>
</dbReference>